<evidence type="ECO:0000313" key="1">
    <source>
        <dbReference type="EMBL" id="KIE05484.1"/>
    </source>
</evidence>
<keyword evidence="2" id="KW-1185">Reference proteome</keyword>
<accession>A0A0C1QJ07</accession>
<dbReference type="STRING" id="86105.NF27_DP00280"/>
<dbReference type="EMBL" id="JSWE01000092">
    <property type="protein sequence ID" value="KIE05484.1"/>
    <property type="molecule type" value="Genomic_DNA"/>
</dbReference>
<reference evidence="1 2" key="1">
    <citation type="submission" date="2014-11" db="EMBL/GenBank/DDBJ databases">
        <title>A Rickettsiales Symbiont of Amoebae With Ancient Features.</title>
        <authorList>
            <person name="Schulz F."/>
            <person name="Martijn J."/>
            <person name="Wascher F."/>
            <person name="Kostanjsek R."/>
            <person name="Ettema T.J."/>
            <person name="Horn M."/>
        </authorList>
    </citation>
    <scope>NUCLEOTIDE SEQUENCE [LARGE SCALE GENOMIC DNA]</scope>
    <source>
        <strain evidence="1 2">UWC36</strain>
    </source>
</reference>
<organism evidence="1 2">
    <name type="scientific">Candidatus Jidaibacter acanthamoebae</name>
    <dbReference type="NCBI Taxonomy" id="86105"/>
    <lineage>
        <taxon>Bacteria</taxon>
        <taxon>Pseudomonadati</taxon>
        <taxon>Pseudomonadota</taxon>
        <taxon>Alphaproteobacteria</taxon>
        <taxon>Rickettsiales</taxon>
        <taxon>Candidatus Midichloriaceae</taxon>
        <taxon>Candidatus Jidaibacter</taxon>
    </lineage>
</organism>
<dbReference type="Proteomes" id="UP000031258">
    <property type="component" value="Unassembled WGS sequence"/>
</dbReference>
<proteinExistence type="predicted"/>
<dbReference type="AlphaFoldDB" id="A0A0C1QJ07"/>
<sequence>MNVFEVVMGIKKAWKEVKKAVKEVAKEVSKEVKANVGDDKMERAEQCLEYLNQEKGIKICNLESGREVITKSDIAGIGISRNIAFEHRKDFCLEEFLKKGFVSCDLLDSYKVVMPVFQETPASDGTNFKAAAESSAAILQVHYDGGEIVAIPNTSGDDTISIGKASKLSGKEINGCKFVVRDFAEEKAILDFSNFPEATFEDLFITNIKMNELATKAIHLADVNPEYLVCLYNYSGSLVEDSFIFNGQENMHA</sequence>
<name>A0A0C1QJ07_9RICK</name>
<evidence type="ECO:0000313" key="2">
    <source>
        <dbReference type="Proteomes" id="UP000031258"/>
    </source>
</evidence>
<comment type="caution">
    <text evidence="1">The sequence shown here is derived from an EMBL/GenBank/DDBJ whole genome shotgun (WGS) entry which is preliminary data.</text>
</comment>
<gene>
    <name evidence="1" type="ORF">NF27_DP00280</name>
</gene>
<protein>
    <submittedName>
        <fullName evidence="1">Uncharacterized protein</fullName>
    </submittedName>
</protein>